<feature type="transmembrane region" description="Helical" evidence="1">
    <location>
        <begin position="25"/>
        <end position="48"/>
    </location>
</feature>
<dbReference type="InterPro" id="IPR018639">
    <property type="entry name" value="DUF2062"/>
</dbReference>
<evidence type="ECO:0000313" key="3">
    <source>
        <dbReference type="EMBL" id="MDQ0254694.1"/>
    </source>
</evidence>
<sequence length="167" mass="19303">MLRKHLRKLKYLIIRLLRIKDKSHGIARGFTFGFLMNFVPTFGFGPFLSTIGPKLVRGNTVAGFIGGMLFLWAFPFMFYLNIVVGESFMPIDIGEKIEEVIIETDEVEAEEVVEVGLKIGKAFIIGMIINIISFGIITYIMIYFIVKNSRKELLKFVHKKWRMKRHP</sequence>
<evidence type="ECO:0000256" key="1">
    <source>
        <dbReference type="SAM" id="Phobius"/>
    </source>
</evidence>
<keyword evidence="1" id="KW-1133">Transmembrane helix</keyword>
<comment type="caution">
    <text evidence="3">The sequence shown here is derived from an EMBL/GenBank/DDBJ whole genome shotgun (WGS) entry which is preliminary data.</text>
</comment>
<reference evidence="3 4" key="1">
    <citation type="submission" date="2023-07" db="EMBL/GenBank/DDBJ databases">
        <title>Genomic Encyclopedia of Type Strains, Phase IV (KMG-IV): sequencing the most valuable type-strain genomes for metagenomic binning, comparative biology and taxonomic classification.</title>
        <authorList>
            <person name="Goeker M."/>
        </authorList>
    </citation>
    <scope>NUCLEOTIDE SEQUENCE [LARGE SCALE GENOMIC DNA]</scope>
    <source>
        <strain evidence="3 4">DSM 9768</strain>
    </source>
</reference>
<organism evidence="3 4">
    <name type="scientific">Evansella vedderi</name>
    <dbReference type="NCBI Taxonomy" id="38282"/>
    <lineage>
        <taxon>Bacteria</taxon>
        <taxon>Bacillati</taxon>
        <taxon>Bacillota</taxon>
        <taxon>Bacilli</taxon>
        <taxon>Bacillales</taxon>
        <taxon>Bacillaceae</taxon>
        <taxon>Evansella</taxon>
    </lineage>
</organism>
<feature type="transmembrane region" description="Helical" evidence="1">
    <location>
        <begin position="122"/>
        <end position="146"/>
    </location>
</feature>
<dbReference type="Pfam" id="PF09835">
    <property type="entry name" value="DUF2062"/>
    <property type="match status" value="1"/>
</dbReference>
<evidence type="ECO:0000259" key="2">
    <source>
        <dbReference type="Pfam" id="PF09835"/>
    </source>
</evidence>
<proteinExistence type="predicted"/>
<keyword evidence="4" id="KW-1185">Reference proteome</keyword>
<dbReference type="EMBL" id="JAUSUG010000007">
    <property type="protein sequence ID" value="MDQ0254694.1"/>
    <property type="molecule type" value="Genomic_DNA"/>
</dbReference>
<feature type="transmembrane region" description="Helical" evidence="1">
    <location>
        <begin position="60"/>
        <end position="80"/>
    </location>
</feature>
<gene>
    <name evidence="3" type="ORF">J2S74_002073</name>
</gene>
<feature type="domain" description="DUF2062" evidence="2">
    <location>
        <begin position="6"/>
        <end position="151"/>
    </location>
</feature>
<keyword evidence="1" id="KW-0472">Membrane</keyword>
<name>A0ABT9ZUZ6_9BACI</name>
<accession>A0ABT9ZUZ6</accession>
<keyword evidence="1" id="KW-0812">Transmembrane</keyword>
<evidence type="ECO:0000313" key="4">
    <source>
        <dbReference type="Proteomes" id="UP001230005"/>
    </source>
</evidence>
<dbReference type="Proteomes" id="UP001230005">
    <property type="component" value="Unassembled WGS sequence"/>
</dbReference>
<dbReference type="RefSeq" id="WP_307325022.1">
    <property type="nucleotide sequence ID" value="NZ_JAUSUG010000007.1"/>
</dbReference>
<protein>
    <submittedName>
        <fullName evidence="3">Uncharacterized protein (DUF2062 family)</fullName>
    </submittedName>
</protein>